<accession>A0A7J6XQ40</accession>
<name>A0A7J6XQ40_TRYCR</name>
<evidence type="ECO:0000313" key="2">
    <source>
        <dbReference type="Proteomes" id="UP000583944"/>
    </source>
</evidence>
<dbReference type="Proteomes" id="UP000583944">
    <property type="component" value="Unassembled WGS sequence"/>
</dbReference>
<dbReference type="VEuPathDB" id="TriTrypDB:ECC02_010577"/>
<protein>
    <submittedName>
        <fullName evidence="1">Uncharacterized protein</fullName>
    </submittedName>
</protein>
<sequence length="257" mass="27886">MSSTLFQDASTFFTRCSCSVRRTETIPDDGFSASPFFFSYSAINFSLLPPLLYNRELAATSSSPSTDTGPISAICVLSVSQRWSSPFSFPFSSLSVLAYTGRVTSITSLSSIVAVVNPLPTPFSLPSCLLLHTRESVPSASVHKSPLSQDSYTLRRPSPHAVIMMSFSFHSTTEGSLQPSADIPFDSVQLLVSFEYRISETLFPSSASPINFFLASSGNTSVPSSILTPDPPPPIKSVKDPSFCMLEMLWRASISFQ</sequence>
<organism evidence="1 2">
    <name type="scientific">Trypanosoma cruzi</name>
    <dbReference type="NCBI Taxonomy" id="5693"/>
    <lineage>
        <taxon>Eukaryota</taxon>
        <taxon>Discoba</taxon>
        <taxon>Euglenozoa</taxon>
        <taxon>Kinetoplastea</taxon>
        <taxon>Metakinetoplastina</taxon>
        <taxon>Trypanosomatida</taxon>
        <taxon>Trypanosomatidae</taxon>
        <taxon>Trypanosoma</taxon>
        <taxon>Schizotrypanum</taxon>
    </lineage>
</organism>
<gene>
    <name evidence="1" type="ORF">ECC02_010577</name>
</gene>
<dbReference type="AlphaFoldDB" id="A0A7J6XQ40"/>
<reference evidence="1 2" key="1">
    <citation type="journal article" date="2019" name="Genome Biol. Evol.">
        <title>Nanopore Sequencing Significantly Improves Genome Assembly of the Protozoan Parasite Trypanosoma cruzi.</title>
        <authorList>
            <person name="Diaz-Viraque F."/>
            <person name="Pita S."/>
            <person name="Greif G."/>
            <person name="de Souza R.C.M."/>
            <person name="Iraola G."/>
            <person name="Robello C."/>
        </authorList>
    </citation>
    <scope>NUCLEOTIDE SEQUENCE [LARGE SCALE GENOMIC DNA]</scope>
    <source>
        <strain evidence="1 2">Berenice</strain>
    </source>
</reference>
<proteinExistence type="predicted"/>
<comment type="caution">
    <text evidence="1">The sequence shown here is derived from an EMBL/GenBank/DDBJ whole genome shotgun (WGS) entry which is preliminary data.</text>
</comment>
<dbReference type="EMBL" id="JABDHM010000188">
    <property type="protein sequence ID" value="KAF5216624.1"/>
    <property type="molecule type" value="Genomic_DNA"/>
</dbReference>
<evidence type="ECO:0000313" key="1">
    <source>
        <dbReference type="EMBL" id="KAF5216624.1"/>
    </source>
</evidence>